<reference evidence="2" key="1">
    <citation type="journal article" date="2019" name="Int. J. Syst. Evol. Microbiol.">
        <title>The Global Catalogue of Microorganisms (GCM) 10K type strain sequencing project: providing services to taxonomists for standard genome sequencing and annotation.</title>
        <authorList>
            <consortium name="The Broad Institute Genomics Platform"/>
            <consortium name="The Broad Institute Genome Sequencing Center for Infectious Disease"/>
            <person name="Wu L."/>
            <person name="Ma J."/>
        </authorList>
    </citation>
    <scope>NUCLEOTIDE SEQUENCE [LARGE SCALE GENOMIC DNA]</scope>
    <source>
        <strain evidence="2">JCM 14370</strain>
    </source>
</reference>
<gene>
    <name evidence="1" type="ORF">GCM10008938_05710</name>
</gene>
<dbReference type="RefSeq" id="WP_188999637.1">
    <property type="nucleotide sequence ID" value="NZ_BMOD01000002.1"/>
</dbReference>
<evidence type="ECO:0000313" key="1">
    <source>
        <dbReference type="EMBL" id="GGJ22293.1"/>
    </source>
</evidence>
<dbReference type="EMBL" id="BMOD01000002">
    <property type="protein sequence ID" value="GGJ22293.1"/>
    <property type="molecule type" value="Genomic_DNA"/>
</dbReference>
<evidence type="ECO:0000313" key="2">
    <source>
        <dbReference type="Proteomes" id="UP000632222"/>
    </source>
</evidence>
<dbReference type="Proteomes" id="UP000632222">
    <property type="component" value="Unassembled WGS sequence"/>
</dbReference>
<sequence length="64" mass="7390">MRYYLYGHTPVKLEPTASGGLKVMVFNAQTRSFYPDCTLYPAILFGRGEDIRQIDEAEFRKRTA</sequence>
<accession>A0ABQ2CX01</accession>
<keyword evidence="2" id="KW-1185">Reference proteome</keyword>
<protein>
    <recommendedName>
        <fullName evidence="3">Calcineurin-like phosphoesterase domain-containing protein</fullName>
    </recommendedName>
</protein>
<organism evidence="1 2">
    <name type="scientific">Deinococcus roseus</name>
    <dbReference type="NCBI Taxonomy" id="392414"/>
    <lineage>
        <taxon>Bacteria</taxon>
        <taxon>Thermotogati</taxon>
        <taxon>Deinococcota</taxon>
        <taxon>Deinococci</taxon>
        <taxon>Deinococcales</taxon>
        <taxon>Deinococcaceae</taxon>
        <taxon>Deinococcus</taxon>
    </lineage>
</organism>
<evidence type="ECO:0008006" key="3">
    <source>
        <dbReference type="Google" id="ProtNLM"/>
    </source>
</evidence>
<proteinExistence type="predicted"/>
<comment type="caution">
    <text evidence="1">The sequence shown here is derived from an EMBL/GenBank/DDBJ whole genome shotgun (WGS) entry which is preliminary data.</text>
</comment>
<name>A0ABQ2CX01_9DEIO</name>